<evidence type="ECO:0000313" key="2">
    <source>
        <dbReference type="Proteomes" id="UP000218238"/>
    </source>
</evidence>
<gene>
    <name evidence="1" type="ORF">CK510_22730</name>
</gene>
<dbReference type="OrthoDB" id="507354at2"/>
<comment type="caution">
    <text evidence="1">The sequence shown here is derived from an EMBL/GenBank/DDBJ whole genome shotgun (WGS) entry which is preliminary data.</text>
</comment>
<dbReference type="AlphaFoldDB" id="A0A2A2TDK5"/>
<reference evidence="1 2" key="1">
    <citation type="submission" date="2017-08" db="EMBL/GenBank/DDBJ databases">
        <title>Draft genome sequence of filamentous cyanobacterium Calothrix elsteri CCALA 953.</title>
        <authorList>
            <person name="Gagunashvili A.N."/>
            <person name="Elster J."/>
            <person name="Andresson O.S."/>
        </authorList>
    </citation>
    <scope>NUCLEOTIDE SEQUENCE [LARGE SCALE GENOMIC DNA]</scope>
    <source>
        <strain evidence="1 2">CCALA 953</strain>
    </source>
</reference>
<protein>
    <submittedName>
        <fullName evidence="1">Uncharacterized protein</fullName>
    </submittedName>
</protein>
<sequence length="244" mass="27584">MLRNGYIVWEGASLIDSSPIVLILTGFVNPTSNRKTGSQMIQSWILSQNYVPTYAAKHGFDNSICGDCPLKLSDNGSCYVNLLTPNNIYRSYIAGNYPQFSEKELAILQHYRYPIRLGSYGDPTAVPLEVWEPIILASGKHTGYTHRHKNCDLRWQKYLMASVETEQEAKQAQNQGWRSFRIIVPDAALSDNEILCRHTEDDRIDCSKCLLCDGSSTKPNIADKVHGLNWKVSNFLKYLESTSN</sequence>
<evidence type="ECO:0000313" key="1">
    <source>
        <dbReference type="EMBL" id="PAX51822.1"/>
    </source>
</evidence>
<dbReference type="Proteomes" id="UP000218238">
    <property type="component" value="Unassembled WGS sequence"/>
</dbReference>
<dbReference type="EMBL" id="NTFS01000328">
    <property type="protein sequence ID" value="PAX51822.1"/>
    <property type="molecule type" value="Genomic_DNA"/>
</dbReference>
<organism evidence="1 2">
    <name type="scientific">Brunnivagina elsteri CCALA 953</name>
    <dbReference type="NCBI Taxonomy" id="987040"/>
    <lineage>
        <taxon>Bacteria</taxon>
        <taxon>Bacillati</taxon>
        <taxon>Cyanobacteriota</taxon>
        <taxon>Cyanophyceae</taxon>
        <taxon>Nostocales</taxon>
        <taxon>Calotrichaceae</taxon>
        <taxon>Brunnivagina</taxon>
    </lineage>
</organism>
<accession>A0A2A2TDK5</accession>
<proteinExistence type="predicted"/>
<name>A0A2A2TDK5_9CYAN</name>
<keyword evidence="2" id="KW-1185">Reference proteome</keyword>
<dbReference type="RefSeq" id="WP_095723852.1">
    <property type="nucleotide sequence ID" value="NZ_NTFS01000328.1"/>
</dbReference>